<proteinExistence type="inferred from homology"/>
<keyword evidence="4" id="KW-1185">Reference proteome</keyword>
<dbReference type="Gene3D" id="3.40.50.300">
    <property type="entry name" value="P-loop containing nucleotide triphosphate hydrolases"/>
    <property type="match status" value="1"/>
</dbReference>
<dbReference type="Proteomes" id="UP000826271">
    <property type="component" value="Unassembled WGS sequence"/>
</dbReference>
<evidence type="ECO:0000313" key="4">
    <source>
        <dbReference type="Proteomes" id="UP000826271"/>
    </source>
</evidence>
<dbReference type="InterPro" id="IPR005225">
    <property type="entry name" value="Small_GTP-bd"/>
</dbReference>
<evidence type="ECO:0000256" key="2">
    <source>
        <dbReference type="SAM" id="MobiDB-lite"/>
    </source>
</evidence>
<name>A0AAV6W4C6_9LAMI</name>
<gene>
    <name evidence="3" type="ORF">BUALT_Bualt18G0092800</name>
</gene>
<feature type="compositionally biased region" description="Polar residues" evidence="2">
    <location>
        <begin position="223"/>
        <end position="244"/>
    </location>
</feature>
<dbReference type="InterPro" id="IPR001806">
    <property type="entry name" value="Small_GTPase"/>
</dbReference>
<comment type="similarity">
    <text evidence="1">Belongs to the small GTPase superfamily. Rab family.</text>
</comment>
<dbReference type="AlphaFoldDB" id="A0AAV6W4C6"/>
<accession>A0AAV6W4C6</accession>
<evidence type="ECO:0000256" key="1">
    <source>
        <dbReference type="ARBA" id="ARBA00006270"/>
    </source>
</evidence>
<dbReference type="InterPro" id="IPR027417">
    <property type="entry name" value="P-loop_NTPase"/>
</dbReference>
<dbReference type="SMART" id="SM00174">
    <property type="entry name" value="RHO"/>
    <property type="match status" value="1"/>
</dbReference>
<dbReference type="SMART" id="SM00173">
    <property type="entry name" value="RAS"/>
    <property type="match status" value="1"/>
</dbReference>
<dbReference type="GO" id="GO:0005525">
    <property type="term" value="F:GTP binding"/>
    <property type="evidence" value="ECO:0007669"/>
    <property type="project" value="InterPro"/>
</dbReference>
<dbReference type="SMART" id="SM00175">
    <property type="entry name" value="RAB"/>
    <property type="match status" value="1"/>
</dbReference>
<dbReference type="SUPFAM" id="SSF52540">
    <property type="entry name" value="P-loop containing nucleoside triphosphate hydrolases"/>
    <property type="match status" value="1"/>
</dbReference>
<feature type="region of interest" description="Disordered" evidence="2">
    <location>
        <begin position="181"/>
        <end position="297"/>
    </location>
</feature>
<dbReference type="Pfam" id="PF00071">
    <property type="entry name" value="Ras"/>
    <property type="match status" value="1"/>
</dbReference>
<feature type="region of interest" description="Disordered" evidence="2">
    <location>
        <begin position="315"/>
        <end position="337"/>
    </location>
</feature>
<dbReference type="NCBIfam" id="TIGR00231">
    <property type="entry name" value="small_GTP"/>
    <property type="match status" value="1"/>
</dbReference>
<sequence length="337" mass="35989">MSYAYLFRFVLIGDTGVGKSCLLLQFIDRRFQPVLDLTVGVEFGARTITIDDKSIKLQIWDTAGVEAFRSITRSYYKGAAALLVYDITRFLAKLSERNSSRCNRSVFHTYMATNVILPTEGAVSIEEGEQFAKEHGLIFVEASAKTTENVDEAFIRTSETIYKKIQDGGFDMSDESYGIKVGKAEIPGPSDATDASSQSALPGPSDVSHVSSQGVLSCPSDGNDGSSQRGLSAPSNDNNGSSQERLPGGRLMGDGSDGSSQNELLGPSDGSDGSSQSGLPGLSDGIDNSPKGGLPGPLVAVMVLRKGLRFRQMITKGHGQGQQQDDFEYRAINSDSA</sequence>
<dbReference type="EMBL" id="WHWC01000018">
    <property type="protein sequence ID" value="KAG8365324.1"/>
    <property type="molecule type" value="Genomic_DNA"/>
</dbReference>
<dbReference type="PANTHER" id="PTHR47979">
    <property type="entry name" value="DRAB11-RELATED"/>
    <property type="match status" value="1"/>
</dbReference>
<dbReference type="PROSITE" id="PS51419">
    <property type="entry name" value="RAB"/>
    <property type="match status" value="1"/>
</dbReference>
<organism evidence="3 4">
    <name type="scientific">Buddleja alternifolia</name>
    <dbReference type="NCBI Taxonomy" id="168488"/>
    <lineage>
        <taxon>Eukaryota</taxon>
        <taxon>Viridiplantae</taxon>
        <taxon>Streptophyta</taxon>
        <taxon>Embryophyta</taxon>
        <taxon>Tracheophyta</taxon>
        <taxon>Spermatophyta</taxon>
        <taxon>Magnoliopsida</taxon>
        <taxon>eudicotyledons</taxon>
        <taxon>Gunneridae</taxon>
        <taxon>Pentapetalae</taxon>
        <taxon>asterids</taxon>
        <taxon>lamiids</taxon>
        <taxon>Lamiales</taxon>
        <taxon>Scrophulariaceae</taxon>
        <taxon>Buddlejeae</taxon>
        <taxon>Buddleja</taxon>
    </lineage>
</organism>
<dbReference type="PRINTS" id="PR00449">
    <property type="entry name" value="RASTRNSFRMNG"/>
</dbReference>
<reference evidence="3" key="1">
    <citation type="submission" date="2019-10" db="EMBL/GenBank/DDBJ databases">
        <authorList>
            <person name="Zhang R."/>
            <person name="Pan Y."/>
            <person name="Wang J."/>
            <person name="Ma R."/>
            <person name="Yu S."/>
        </authorList>
    </citation>
    <scope>NUCLEOTIDE SEQUENCE</scope>
    <source>
        <strain evidence="3">LA-IB0</strain>
        <tissue evidence="3">Leaf</tissue>
    </source>
</reference>
<evidence type="ECO:0008006" key="5">
    <source>
        <dbReference type="Google" id="ProtNLM"/>
    </source>
</evidence>
<dbReference type="GO" id="GO:0003924">
    <property type="term" value="F:GTPase activity"/>
    <property type="evidence" value="ECO:0007669"/>
    <property type="project" value="InterPro"/>
</dbReference>
<feature type="compositionally biased region" description="Low complexity" evidence="2">
    <location>
        <begin position="264"/>
        <end position="285"/>
    </location>
</feature>
<protein>
    <recommendedName>
        <fullName evidence="5">Ras-related protein Rab-2A</fullName>
    </recommendedName>
</protein>
<dbReference type="InterPro" id="IPR050209">
    <property type="entry name" value="Rab_GTPases_membrane_traffic"/>
</dbReference>
<dbReference type="FunFam" id="3.40.50.300:FF:001447">
    <property type="entry name" value="Ras-related protein Rab-1B"/>
    <property type="match status" value="1"/>
</dbReference>
<evidence type="ECO:0000313" key="3">
    <source>
        <dbReference type="EMBL" id="KAG8365324.1"/>
    </source>
</evidence>
<comment type="caution">
    <text evidence="3">The sequence shown here is derived from an EMBL/GenBank/DDBJ whole genome shotgun (WGS) entry which is preliminary data.</text>
</comment>